<dbReference type="PROSITE" id="PS51832">
    <property type="entry name" value="HD_GYP"/>
    <property type="match status" value="1"/>
</dbReference>
<dbReference type="Pfam" id="PF13487">
    <property type="entry name" value="HD_5"/>
    <property type="match status" value="1"/>
</dbReference>
<comment type="caution">
    <text evidence="2">The sequence shown here is derived from an EMBL/GenBank/DDBJ whole genome shotgun (WGS) entry which is preliminary data.</text>
</comment>
<evidence type="ECO:0000259" key="1">
    <source>
        <dbReference type="PROSITE" id="PS51832"/>
    </source>
</evidence>
<dbReference type="CDD" id="cd00077">
    <property type="entry name" value="HDc"/>
    <property type="match status" value="1"/>
</dbReference>
<dbReference type="GO" id="GO:0016787">
    <property type="term" value="F:hydrolase activity"/>
    <property type="evidence" value="ECO:0007669"/>
    <property type="project" value="UniProtKB-KW"/>
</dbReference>
<protein>
    <submittedName>
        <fullName evidence="2">HD-GYP domain-containing protein</fullName>
        <ecNumber evidence="2">3.1.4.-</ecNumber>
    </submittedName>
</protein>
<dbReference type="InterPro" id="IPR003607">
    <property type="entry name" value="HD/PDEase_dom"/>
</dbReference>
<reference evidence="3" key="1">
    <citation type="journal article" date="2019" name="Int. J. Syst. Evol. Microbiol.">
        <title>The Global Catalogue of Microorganisms (GCM) 10K type strain sequencing project: providing services to taxonomists for standard genome sequencing and annotation.</title>
        <authorList>
            <consortium name="The Broad Institute Genomics Platform"/>
            <consortium name="The Broad Institute Genome Sequencing Center for Infectious Disease"/>
            <person name="Wu L."/>
            <person name="Ma J."/>
        </authorList>
    </citation>
    <scope>NUCLEOTIDE SEQUENCE [LARGE SCALE GENOMIC DNA]</scope>
    <source>
        <strain evidence="3">CGMCC 4.1641</strain>
    </source>
</reference>
<dbReference type="Gene3D" id="1.10.3210.10">
    <property type="entry name" value="Hypothetical protein af1432"/>
    <property type="match status" value="1"/>
</dbReference>
<dbReference type="NCBIfam" id="TIGR00277">
    <property type="entry name" value="HDIG"/>
    <property type="match status" value="1"/>
</dbReference>
<dbReference type="EC" id="3.1.4.-" evidence="2"/>
<keyword evidence="3" id="KW-1185">Reference proteome</keyword>
<organism evidence="2 3">
    <name type="scientific">Cohnella boryungensis</name>
    <dbReference type="NCBI Taxonomy" id="768479"/>
    <lineage>
        <taxon>Bacteria</taxon>
        <taxon>Bacillati</taxon>
        <taxon>Bacillota</taxon>
        <taxon>Bacilli</taxon>
        <taxon>Bacillales</taxon>
        <taxon>Paenibacillaceae</taxon>
        <taxon>Cohnella</taxon>
    </lineage>
</organism>
<dbReference type="PANTHER" id="PTHR43155:SF2">
    <property type="entry name" value="CYCLIC DI-GMP PHOSPHODIESTERASE PA4108"/>
    <property type="match status" value="1"/>
</dbReference>
<dbReference type="Proteomes" id="UP001595755">
    <property type="component" value="Unassembled WGS sequence"/>
</dbReference>
<dbReference type="InterPro" id="IPR006675">
    <property type="entry name" value="HDIG_dom"/>
</dbReference>
<sequence>MVLSRVLTQKRCGMNYISAGRSWQMRDSVIPGIPTAELMKDLQSKSPETYDHCVRVALLSERVALRLNLNSEMSMKLMRGCFLHDIGKLFLPVSMLIHSGPLTESKWRIMKLHPVVGAHILETDKGICENALDIVRYHHERWDGQGYPYGRAEEDIPFLARICSIIDAFDCMIAGRPYQSSKGIQEAKEELLRHAGTQFDGNLVNVFVNLIDDGDHLFR</sequence>
<evidence type="ECO:0000313" key="3">
    <source>
        <dbReference type="Proteomes" id="UP001595755"/>
    </source>
</evidence>
<proteinExistence type="predicted"/>
<accession>A0ABV8SIS3</accession>
<evidence type="ECO:0000313" key="2">
    <source>
        <dbReference type="EMBL" id="MFC4306344.1"/>
    </source>
</evidence>
<keyword evidence="2" id="KW-0378">Hydrolase</keyword>
<dbReference type="InterPro" id="IPR037522">
    <property type="entry name" value="HD_GYP_dom"/>
</dbReference>
<dbReference type="EMBL" id="JBHSED010000058">
    <property type="protein sequence ID" value="MFC4306344.1"/>
    <property type="molecule type" value="Genomic_DNA"/>
</dbReference>
<dbReference type="SMART" id="SM00471">
    <property type="entry name" value="HDc"/>
    <property type="match status" value="1"/>
</dbReference>
<feature type="domain" description="HD-GYP" evidence="1">
    <location>
        <begin position="27"/>
        <end position="219"/>
    </location>
</feature>
<gene>
    <name evidence="2" type="ORF">ACFO1S_23245</name>
</gene>
<dbReference type="SUPFAM" id="SSF109604">
    <property type="entry name" value="HD-domain/PDEase-like"/>
    <property type="match status" value="1"/>
</dbReference>
<name>A0ABV8SIS3_9BACL</name>
<dbReference type="PANTHER" id="PTHR43155">
    <property type="entry name" value="CYCLIC DI-GMP PHOSPHODIESTERASE PA4108-RELATED"/>
    <property type="match status" value="1"/>
</dbReference>